<feature type="transmembrane region" description="Helical" evidence="2">
    <location>
        <begin position="71"/>
        <end position="95"/>
    </location>
</feature>
<dbReference type="PANTHER" id="PTHR38441:SF1">
    <property type="entry name" value="MEMBRANE PROTEIN"/>
    <property type="match status" value="1"/>
</dbReference>
<protein>
    <submittedName>
        <fullName evidence="3">DUF485 domain-containing protein</fullName>
    </submittedName>
</protein>
<keyword evidence="2" id="KW-1133">Transmembrane helix</keyword>
<dbReference type="PANTHER" id="PTHR38441">
    <property type="entry name" value="INTEGRAL MEMBRANE PROTEIN-RELATED"/>
    <property type="match status" value="1"/>
</dbReference>
<dbReference type="InterPro" id="IPR007436">
    <property type="entry name" value="DUF485"/>
</dbReference>
<evidence type="ECO:0000256" key="1">
    <source>
        <dbReference type="SAM" id="MobiDB-lite"/>
    </source>
</evidence>
<feature type="region of interest" description="Disordered" evidence="1">
    <location>
        <begin position="117"/>
        <end position="156"/>
    </location>
</feature>
<proteinExistence type="predicted"/>
<gene>
    <name evidence="3" type="ORF">H9871_04695</name>
</gene>
<organism evidence="3 4">
    <name type="scientific">Candidatus Nesterenkonia stercoripullorum</name>
    <dbReference type="NCBI Taxonomy" id="2838701"/>
    <lineage>
        <taxon>Bacteria</taxon>
        <taxon>Bacillati</taxon>
        <taxon>Actinomycetota</taxon>
        <taxon>Actinomycetes</taxon>
        <taxon>Micrococcales</taxon>
        <taxon>Micrococcaceae</taxon>
        <taxon>Nesterenkonia</taxon>
    </lineage>
</organism>
<accession>A0A9D1S3L4</accession>
<dbReference type="EMBL" id="DXGD01000169">
    <property type="protein sequence ID" value="HIW99422.1"/>
    <property type="molecule type" value="Genomic_DNA"/>
</dbReference>
<keyword evidence="2" id="KW-0812">Transmembrane</keyword>
<keyword evidence="2" id="KW-0472">Membrane</keyword>
<name>A0A9D1S3L4_9MICC</name>
<evidence type="ECO:0000313" key="4">
    <source>
        <dbReference type="Proteomes" id="UP000824151"/>
    </source>
</evidence>
<dbReference type="AlphaFoldDB" id="A0A9D1S3L4"/>
<feature type="transmembrane region" description="Helical" evidence="2">
    <location>
        <begin position="37"/>
        <end position="59"/>
    </location>
</feature>
<comment type="caution">
    <text evidence="3">The sequence shown here is derived from an EMBL/GenBank/DDBJ whole genome shotgun (WGS) entry which is preliminary data.</text>
</comment>
<sequence length="156" mass="16749">MTGGAMSSPAGAHAPVDYREVQSRAEFQELKRTHRSFVFPMTVVFIVWYLVYVLMAAFLPQVMAIQVFGNINVGIIMGLLQFLTTFVITGLYVAFSNSKLDPKASKIRHELEAAGIGLPDETPDDAVVTAPDAGDEASEASATQGATATQKGAERP</sequence>
<evidence type="ECO:0000313" key="3">
    <source>
        <dbReference type="EMBL" id="HIW99422.1"/>
    </source>
</evidence>
<feature type="compositionally biased region" description="Low complexity" evidence="1">
    <location>
        <begin position="139"/>
        <end position="156"/>
    </location>
</feature>
<dbReference type="Pfam" id="PF04341">
    <property type="entry name" value="DUF485"/>
    <property type="match status" value="1"/>
</dbReference>
<reference evidence="3" key="1">
    <citation type="journal article" date="2021" name="PeerJ">
        <title>Extensive microbial diversity within the chicken gut microbiome revealed by metagenomics and culture.</title>
        <authorList>
            <person name="Gilroy R."/>
            <person name="Ravi A."/>
            <person name="Getino M."/>
            <person name="Pursley I."/>
            <person name="Horton D.L."/>
            <person name="Alikhan N.F."/>
            <person name="Baker D."/>
            <person name="Gharbi K."/>
            <person name="Hall N."/>
            <person name="Watson M."/>
            <person name="Adriaenssens E.M."/>
            <person name="Foster-Nyarko E."/>
            <person name="Jarju S."/>
            <person name="Secka A."/>
            <person name="Antonio M."/>
            <person name="Oren A."/>
            <person name="Chaudhuri R.R."/>
            <person name="La Ragione R."/>
            <person name="Hildebrand F."/>
            <person name="Pallen M.J."/>
        </authorList>
    </citation>
    <scope>NUCLEOTIDE SEQUENCE</scope>
    <source>
        <strain evidence="3">ChiHejej3B27-3195</strain>
    </source>
</reference>
<dbReference type="Proteomes" id="UP000824151">
    <property type="component" value="Unassembled WGS sequence"/>
</dbReference>
<evidence type="ECO:0000256" key="2">
    <source>
        <dbReference type="SAM" id="Phobius"/>
    </source>
</evidence>
<reference evidence="3" key="2">
    <citation type="submission" date="2021-04" db="EMBL/GenBank/DDBJ databases">
        <authorList>
            <person name="Gilroy R."/>
        </authorList>
    </citation>
    <scope>NUCLEOTIDE SEQUENCE</scope>
    <source>
        <strain evidence="3">ChiHejej3B27-3195</strain>
    </source>
</reference>